<evidence type="ECO:0000313" key="1">
    <source>
        <dbReference type="EMBL" id="NIH53680.1"/>
    </source>
</evidence>
<protein>
    <recommendedName>
        <fullName evidence="3">YceI family protein</fullName>
    </recommendedName>
</protein>
<name>A0A7X5TT22_9MICO</name>
<sequence length="223" mass="22653">MTHRMRATLVALVICFLLIIAVLVAALTIFTTRVGSPEGSAAASASGSHIVADDHDVLSAPEPVRYEATSNSADLITLQIGSGLTSTISVAATTSGDLEITDDMLTQASLDITAEGYPAVSFVLTEPCYLGRGAVTGDAGSTAVGTLYVNGNAYPASVLISTDFSDSTGTVHGSATIPAEALAGVDLGFSNTNLSSGNDTFALPDPASGTIEFTLTAERFGTK</sequence>
<dbReference type="EMBL" id="JAAMOX010000001">
    <property type="protein sequence ID" value="NIH53680.1"/>
    <property type="molecule type" value="Genomic_DNA"/>
</dbReference>
<organism evidence="1 2">
    <name type="scientific">Lysinibacter cavernae</name>
    <dbReference type="NCBI Taxonomy" id="1640652"/>
    <lineage>
        <taxon>Bacteria</taxon>
        <taxon>Bacillati</taxon>
        <taxon>Actinomycetota</taxon>
        <taxon>Actinomycetes</taxon>
        <taxon>Micrococcales</taxon>
        <taxon>Microbacteriaceae</taxon>
        <taxon>Lysinibacter</taxon>
    </lineage>
</organism>
<dbReference type="Proteomes" id="UP000541033">
    <property type="component" value="Unassembled WGS sequence"/>
</dbReference>
<keyword evidence="2" id="KW-1185">Reference proteome</keyword>
<proteinExistence type="predicted"/>
<dbReference type="AlphaFoldDB" id="A0A7X5TT22"/>
<comment type="caution">
    <text evidence="1">The sequence shown here is derived from an EMBL/GenBank/DDBJ whole genome shotgun (WGS) entry which is preliminary data.</text>
</comment>
<accession>A0A7X5TT22</accession>
<reference evidence="1 2" key="1">
    <citation type="submission" date="2020-02" db="EMBL/GenBank/DDBJ databases">
        <title>Sequencing the genomes of 1000 actinobacteria strains.</title>
        <authorList>
            <person name="Klenk H.-P."/>
        </authorList>
    </citation>
    <scope>NUCLEOTIDE SEQUENCE [LARGE SCALE GENOMIC DNA]</scope>
    <source>
        <strain evidence="1 2">DSM 27960</strain>
    </source>
</reference>
<gene>
    <name evidence="1" type="ORF">FHX76_001548</name>
</gene>
<evidence type="ECO:0000313" key="2">
    <source>
        <dbReference type="Proteomes" id="UP000541033"/>
    </source>
</evidence>
<dbReference type="RefSeq" id="WP_167149494.1">
    <property type="nucleotide sequence ID" value="NZ_JAAMOX010000001.1"/>
</dbReference>
<evidence type="ECO:0008006" key="3">
    <source>
        <dbReference type="Google" id="ProtNLM"/>
    </source>
</evidence>